<protein>
    <recommendedName>
        <fullName evidence="7">rRNA adenine N(6)-methyltransferase</fullName>
    </recommendedName>
</protein>
<dbReference type="GO" id="GO:0008168">
    <property type="term" value="F:methyltransferase activity"/>
    <property type="evidence" value="ECO:0007669"/>
    <property type="project" value="UniProtKB-KW"/>
</dbReference>
<dbReference type="SUPFAM" id="SSF53335">
    <property type="entry name" value="S-adenosyl-L-methionine-dependent methyltransferases"/>
    <property type="match status" value="1"/>
</dbReference>
<name>A0A9W8TH60_9PEZI</name>
<dbReference type="GO" id="GO:0006391">
    <property type="term" value="P:transcription initiation at mitochondrial promoter"/>
    <property type="evidence" value="ECO:0007669"/>
    <property type="project" value="TreeGrafter"/>
</dbReference>
<reference evidence="5" key="1">
    <citation type="submission" date="2022-07" db="EMBL/GenBank/DDBJ databases">
        <title>Genome Sequence of Xylaria arbuscula.</title>
        <authorList>
            <person name="Buettner E."/>
        </authorList>
    </citation>
    <scope>NUCLEOTIDE SEQUENCE</scope>
    <source>
        <strain evidence="5">VT107</strain>
    </source>
</reference>
<sequence length="459" mass="51805">MFTVHSSHGRALYSPFLLIHRRLFSARGRPSTTAPSTVPIKPILQPHGPVAEQLAATGLWDRILRTSRAKAADASTKIRSPKKASKPVGDKSRVNVVSDKLCDDILSYIGPSLERHRGCDVIDLFPGAGLWSSKLHQFLEPRSHLLLEPDAELYKPFLQPLLDQPGTTLIPKSGIIWRELNSVLTPEFLPHQTIPDDITARNDTLLVTANLCLHPKKRFLRFDSIARLVLHQFIDAPRTGTLFQRYGLVRMLIWATPEDMASFLPRTIQKRRRQAIECDFTLEWMQEVCGKELASEYYIRDEAIDQASLAATIERMRAANLEMPAGRESAAFLEALKREEVPVPGMQPPTMTRRYHNVLADLVATTAEQGGLNKDSQEFKTMRLYGWRATTDVRKGERFHNLTQGLDKILALYASGKATAEEIAAAEFAWQREVRELPKTLAFEFSTYKDNLPKSSSPR</sequence>
<dbReference type="InterPro" id="IPR001737">
    <property type="entry name" value="KsgA/Erm"/>
</dbReference>
<evidence type="ECO:0000256" key="2">
    <source>
        <dbReference type="ARBA" id="ARBA00022679"/>
    </source>
</evidence>
<gene>
    <name evidence="5" type="ORF">NPX13_g10040</name>
</gene>
<keyword evidence="4" id="KW-0694">RNA-binding</keyword>
<dbReference type="AlphaFoldDB" id="A0A9W8TH60"/>
<dbReference type="InterPro" id="IPR029063">
    <property type="entry name" value="SAM-dependent_MTases_sf"/>
</dbReference>
<keyword evidence="2" id="KW-0808">Transferase</keyword>
<dbReference type="GO" id="GO:0032259">
    <property type="term" value="P:methylation"/>
    <property type="evidence" value="ECO:0007669"/>
    <property type="project" value="UniProtKB-KW"/>
</dbReference>
<dbReference type="Gene3D" id="3.40.50.150">
    <property type="entry name" value="Vaccinia Virus protein VP39"/>
    <property type="match status" value="1"/>
</dbReference>
<evidence type="ECO:0000313" key="5">
    <source>
        <dbReference type="EMBL" id="KAJ3556895.1"/>
    </source>
</evidence>
<proteinExistence type="predicted"/>
<keyword evidence="1" id="KW-0489">Methyltransferase</keyword>
<evidence type="ECO:0000256" key="3">
    <source>
        <dbReference type="ARBA" id="ARBA00022691"/>
    </source>
</evidence>
<evidence type="ECO:0000313" key="6">
    <source>
        <dbReference type="Proteomes" id="UP001148614"/>
    </source>
</evidence>
<dbReference type="PANTHER" id="PTHR11727:SF17">
    <property type="entry name" value="DIMETHYLADENOSINE TRANSFERASE 1, MITOCHONDRIAL"/>
    <property type="match status" value="1"/>
</dbReference>
<dbReference type="GO" id="GO:0034245">
    <property type="term" value="C:mitochondrial DNA-directed RNA polymerase complex"/>
    <property type="evidence" value="ECO:0007669"/>
    <property type="project" value="TreeGrafter"/>
</dbReference>
<accession>A0A9W8TH60</accession>
<dbReference type="Proteomes" id="UP001148614">
    <property type="component" value="Unassembled WGS sequence"/>
</dbReference>
<dbReference type="EMBL" id="JANPWZ010002678">
    <property type="protein sequence ID" value="KAJ3556895.1"/>
    <property type="molecule type" value="Genomic_DNA"/>
</dbReference>
<dbReference type="GO" id="GO:0003723">
    <property type="term" value="F:RNA binding"/>
    <property type="evidence" value="ECO:0007669"/>
    <property type="project" value="UniProtKB-KW"/>
</dbReference>
<dbReference type="GO" id="GO:0034246">
    <property type="term" value="F:mitochondrial transcription factor activity"/>
    <property type="evidence" value="ECO:0007669"/>
    <property type="project" value="TreeGrafter"/>
</dbReference>
<organism evidence="5 6">
    <name type="scientific">Xylaria arbuscula</name>
    <dbReference type="NCBI Taxonomy" id="114810"/>
    <lineage>
        <taxon>Eukaryota</taxon>
        <taxon>Fungi</taxon>
        <taxon>Dikarya</taxon>
        <taxon>Ascomycota</taxon>
        <taxon>Pezizomycotina</taxon>
        <taxon>Sordariomycetes</taxon>
        <taxon>Xylariomycetidae</taxon>
        <taxon>Xylariales</taxon>
        <taxon>Xylariaceae</taxon>
        <taxon>Xylaria</taxon>
    </lineage>
</organism>
<dbReference type="PANTHER" id="PTHR11727">
    <property type="entry name" value="DIMETHYLADENOSINE TRANSFERASE"/>
    <property type="match status" value="1"/>
</dbReference>
<keyword evidence="6" id="KW-1185">Reference proteome</keyword>
<comment type="caution">
    <text evidence="5">The sequence shown here is derived from an EMBL/GenBank/DDBJ whole genome shotgun (WGS) entry which is preliminary data.</text>
</comment>
<evidence type="ECO:0000256" key="1">
    <source>
        <dbReference type="ARBA" id="ARBA00022603"/>
    </source>
</evidence>
<keyword evidence="3" id="KW-0949">S-adenosyl-L-methionine</keyword>
<dbReference type="VEuPathDB" id="FungiDB:F4678DRAFT_311629"/>
<dbReference type="GO" id="GO:0005759">
    <property type="term" value="C:mitochondrial matrix"/>
    <property type="evidence" value="ECO:0007669"/>
    <property type="project" value="TreeGrafter"/>
</dbReference>
<evidence type="ECO:0008006" key="7">
    <source>
        <dbReference type="Google" id="ProtNLM"/>
    </source>
</evidence>
<evidence type="ECO:0000256" key="4">
    <source>
        <dbReference type="ARBA" id="ARBA00022884"/>
    </source>
</evidence>